<dbReference type="RefSeq" id="WP_002806146.1">
    <property type="nucleotide sequence ID" value="NZ_CP016830.1"/>
</dbReference>
<dbReference type="AlphaFoldDB" id="A0A1Y6HHG8"/>
<name>A0A1Y6HHG8_9XANT</name>
<accession>A0A1Y6HHG8</accession>
<dbReference type="InterPro" id="IPR043038">
    <property type="entry name" value="VbhA_sf"/>
</dbReference>
<evidence type="ECO:0008006" key="3">
    <source>
        <dbReference type="Google" id="ProtNLM"/>
    </source>
</evidence>
<dbReference type="KEGG" id="xfr:BER92_07875"/>
<dbReference type="Gene3D" id="1.10.8.1050">
    <property type="entry name" value="Antitoxin VbhA-like"/>
    <property type="match status" value="1"/>
</dbReference>
<proteinExistence type="predicted"/>
<reference evidence="1 2" key="1">
    <citation type="submission" date="2017-05" db="EMBL/GenBank/DDBJ databases">
        <authorList>
            <person name="Song R."/>
            <person name="Chenine A.L."/>
            <person name="Ruprecht R.M."/>
        </authorList>
    </citation>
    <scope>NUCLEOTIDE SEQUENCE [LARGE SCALE GENOMIC DNA]</scope>
    <source>
        <strain evidence="1">PD5205</strain>
    </source>
</reference>
<protein>
    <recommendedName>
        <fullName evidence="3">Antitoxin VbhA domain-containing protein</fullName>
    </recommendedName>
</protein>
<organism evidence="1 2">
    <name type="scientific">Xanthomonas fragariae</name>
    <dbReference type="NCBI Taxonomy" id="48664"/>
    <lineage>
        <taxon>Bacteria</taxon>
        <taxon>Pseudomonadati</taxon>
        <taxon>Pseudomonadota</taxon>
        <taxon>Gammaproteobacteria</taxon>
        <taxon>Lysobacterales</taxon>
        <taxon>Lysobacteraceae</taxon>
        <taxon>Xanthomonas</taxon>
    </lineage>
</organism>
<dbReference type="EMBL" id="LT853885">
    <property type="protein sequence ID" value="SMR02945.1"/>
    <property type="molecule type" value="Genomic_DNA"/>
</dbReference>
<dbReference type="Proteomes" id="UP000195953">
    <property type="component" value="Chromosome 1"/>
</dbReference>
<evidence type="ECO:0000313" key="1">
    <source>
        <dbReference type="EMBL" id="SMR02945.1"/>
    </source>
</evidence>
<dbReference type="STRING" id="48664.BER92_07875"/>
<evidence type="ECO:0000313" key="2">
    <source>
        <dbReference type="Proteomes" id="UP000195953"/>
    </source>
</evidence>
<gene>
    <name evidence="1" type="ORF">PD5205_01641</name>
</gene>
<sequence>MTAPEINTEDLAERQRFILEVEAEFKSDGFEITPRLEKLTQLYISGQIDLEDLRLLLSIDTLH</sequence>